<dbReference type="InterPro" id="IPR009988">
    <property type="entry name" value="DUF1510"/>
</dbReference>
<feature type="domain" description="DUF1510" evidence="3">
    <location>
        <begin position="142"/>
        <end position="234"/>
    </location>
</feature>
<dbReference type="Pfam" id="PF07423">
    <property type="entry name" value="DUF1510"/>
    <property type="match status" value="1"/>
</dbReference>
<dbReference type="EMBL" id="JACXAI010000025">
    <property type="protein sequence ID" value="MBD1382056.1"/>
    <property type="molecule type" value="Genomic_DNA"/>
</dbReference>
<feature type="compositionally biased region" description="Polar residues" evidence="1">
    <location>
        <begin position="152"/>
        <end position="167"/>
    </location>
</feature>
<organism evidence="4 5">
    <name type="scientific">Metabacillus arenae</name>
    <dbReference type="NCBI Taxonomy" id="2771434"/>
    <lineage>
        <taxon>Bacteria</taxon>
        <taxon>Bacillati</taxon>
        <taxon>Bacillota</taxon>
        <taxon>Bacilli</taxon>
        <taxon>Bacillales</taxon>
        <taxon>Bacillaceae</taxon>
        <taxon>Metabacillus</taxon>
    </lineage>
</organism>
<keyword evidence="2" id="KW-0812">Transmembrane</keyword>
<evidence type="ECO:0000313" key="5">
    <source>
        <dbReference type="Proteomes" id="UP000626844"/>
    </source>
</evidence>
<evidence type="ECO:0000256" key="1">
    <source>
        <dbReference type="SAM" id="MobiDB-lite"/>
    </source>
</evidence>
<keyword evidence="2" id="KW-0472">Membrane</keyword>
<reference evidence="4" key="1">
    <citation type="submission" date="2020-09" db="EMBL/GenBank/DDBJ databases">
        <title>A novel bacterium of genus Bacillus, isolated from South China Sea.</title>
        <authorList>
            <person name="Huang H."/>
            <person name="Mo K."/>
            <person name="Hu Y."/>
        </authorList>
    </citation>
    <scope>NUCLEOTIDE SEQUENCE</scope>
    <source>
        <strain evidence="4">IB182487</strain>
    </source>
</reference>
<sequence length="238" mass="26486">MSKNFGDTRYQKRDKRRKANLVLNILIGIVTVLILVIGSQLLLGGDDQRQASTESNEKKNSEQIANENTNKNRASDDQEVDDETSNDTNESSAEENLKDKAEEEEKAAKEKEENKEEINPDDPFANANVKEGGADGNVKQTIENPNWDPIGTEQSGEHSATYDKSSQDWAEMTQAMSYATGISEDDMIIWFLGNGGSPQDAKGTISTKDKSEKYRVSLHWVEGEGWKPTKVEVLNSIQ</sequence>
<evidence type="ECO:0000256" key="2">
    <source>
        <dbReference type="SAM" id="Phobius"/>
    </source>
</evidence>
<feature type="region of interest" description="Disordered" evidence="1">
    <location>
        <begin position="52"/>
        <end position="167"/>
    </location>
</feature>
<dbReference type="RefSeq" id="WP_191159873.1">
    <property type="nucleotide sequence ID" value="NZ_JACXAI010000025.1"/>
</dbReference>
<dbReference type="Proteomes" id="UP000626844">
    <property type="component" value="Unassembled WGS sequence"/>
</dbReference>
<proteinExistence type="predicted"/>
<name>A0A926NQG2_9BACI</name>
<feature type="transmembrane region" description="Helical" evidence="2">
    <location>
        <begin position="21"/>
        <end position="43"/>
    </location>
</feature>
<protein>
    <submittedName>
        <fullName evidence="4">DUF1510 family protein</fullName>
    </submittedName>
</protein>
<comment type="caution">
    <text evidence="4">The sequence shown here is derived from an EMBL/GenBank/DDBJ whole genome shotgun (WGS) entry which is preliminary data.</text>
</comment>
<keyword evidence="2" id="KW-1133">Transmembrane helix</keyword>
<accession>A0A926NQG2</accession>
<feature type="compositionally biased region" description="Polar residues" evidence="1">
    <location>
        <begin position="62"/>
        <end position="72"/>
    </location>
</feature>
<dbReference type="AlphaFoldDB" id="A0A926NQG2"/>
<gene>
    <name evidence="4" type="ORF">IC621_17645</name>
</gene>
<evidence type="ECO:0000259" key="3">
    <source>
        <dbReference type="Pfam" id="PF07423"/>
    </source>
</evidence>
<keyword evidence="5" id="KW-1185">Reference proteome</keyword>
<evidence type="ECO:0000313" key="4">
    <source>
        <dbReference type="EMBL" id="MBD1382056.1"/>
    </source>
</evidence>
<feature type="compositionally biased region" description="Basic and acidic residues" evidence="1">
    <location>
        <begin position="95"/>
        <end position="118"/>
    </location>
</feature>